<dbReference type="Proteomes" id="UP001464387">
    <property type="component" value="Unassembled WGS sequence"/>
</dbReference>
<name>A0ABV1YH30_9HYPH</name>
<dbReference type="EMBL" id="JAMYPJ010000020">
    <property type="protein sequence ID" value="MER8934438.1"/>
    <property type="molecule type" value="Genomic_DNA"/>
</dbReference>
<keyword evidence="2" id="KW-1185">Reference proteome</keyword>
<protein>
    <submittedName>
        <fullName evidence="1">Uncharacterized protein</fullName>
    </submittedName>
</protein>
<reference evidence="1 2" key="1">
    <citation type="journal article" date="2024" name="Proc. Natl. Acad. Sci. U.S.A.">
        <title>The evolutionary genomics of adaptation to stress in wild rhizobium bacteria.</title>
        <authorList>
            <person name="Kehlet-Delgado H."/>
            <person name="Montoya A.P."/>
            <person name="Jensen K.T."/>
            <person name="Wendlandt C.E."/>
            <person name="Dexheimer C."/>
            <person name="Roberts M."/>
            <person name="Torres Martinez L."/>
            <person name="Friesen M.L."/>
            <person name="Griffitts J.S."/>
            <person name="Porter S.S."/>
        </authorList>
    </citation>
    <scope>NUCLEOTIDE SEQUENCE [LARGE SCALE GENOMIC DNA]</scope>
    <source>
        <strain evidence="1 2">M0729</strain>
    </source>
</reference>
<sequence length="61" mass="7010">MPKKKARKTRNTARPVEVTVRPEIRRMMRKFGLTEEEALRMMRECSATLYGSSAGHSRQGS</sequence>
<proteinExistence type="predicted"/>
<evidence type="ECO:0000313" key="1">
    <source>
        <dbReference type="EMBL" id="MER8934438.1"/>
    </source>
</evidence>
<evidence type="ECO:0000313" key="2">
    <source>
        <dbReference type="Proteomes" id="UP001464387"/>
    </source>
</evidence>
<gene>
    <name evidence="1" type="ORF">NKI33_15845</name>
</gene>
<dbReference type="RefSeq" id="WP_287273031.1">
    <property type="nucleotide sequence ID" value="NZ_JAMYMY010000023.1"/>
</dbReference>
<comment type="caution">
    <text evidence="1">The sequence shown here is derived from an EMBL/GenBank/DDBJ whole genome shotgun (WGS) entry which is preliminary data.</text>
</comment>
<accession>A0ABV1YH30</accession>
<organism evidence="1 2">
    <name type="scientific">Mesorhizobium opportunistum</name>
    <dbReference type="NCBI Taxonomy" id="593909"/>
    <lineage>
        <taxon>Bacteria</taxon>
        <taxon>Pseudomonadati</taxon>
        <taxon>Pseudomonadota</taxon>
        <taxon>Alphaproteobacteria</taxon>
        <taxon>Hyphomicrobiales</taxon>
        <taxon>Phyllobacteriaceae</taxon>
        <taxon>Mesorhizobium</taxon>
    </lineage>
</organism>